<evidence type="ECO:0000256" key="2">
    <source>
        <dbReference type="ARBA" id="ARBA00023054"/>
    </source>
</evidence>
<protein>
    <submittedName>
        <fullName evidence="5">Uncharacterized protein</fullName>
    </submittedName>
</protein>
<dbReference type="GO" id="GO:0070507">
    <property type="term" value="P:regulation of microtubule cytoskeleton organization"/>
    <property type="evidence" value="ECO:0007669"/>
    <property type="project" value="TreeGrafter"/>
</dbReference>
<dbReference type="PANTHER" id="PTHR31233:SF3">
    <property type="entry name" value="PROTEIN BICAUDAL D HOMOLOG 1"/>
    <property type="match status" value="1"/>
</dbReference>
<feature type="coiled-coil region" evidence="3">
    <location>
        <begin position="632"/>
        <end position="719"/>
    </location>
</feature>
<dbReference type="InterPro" id="IPR018477">
    <property type="entry name" value="BICD"/>
</dbReference>
<feature type="coiled-coil region" evidence="3">
    <location>
        <begin position="374"/>
        <end position="438"/>
    </location>
</feature>
<feature type="coiled-coil region" evidence="3">
    <location>
        <begin position="56"/>
        <end position="191"/>
    </location>
</feature>
<dbReference type="GO" id="GO:0070840">
    <property type="term" value="F:dynein complex binding"/>
    <property type="evidence" value="ECO:0007669"/>
    <property type="project" value="InterPro"/>
</dbReference>
<proteinExistence type="inferred from homology"/>
<dbReference type="GO" id="GO:0005794">
    <property type="term" value="C:Golgi apparatus"/>
    <property type="evidence" value="ECO:0007669"/>
    <property type="project" value="TreeGrafter"/>
</dbReference>
<feature type="region of interest" description="Disordered" evidence="4">
    <location>
        <begin position="329"/>
        <end position="364"/>
    </location>
</feature>
<gene>
    <name evidence="5" type="ORF">SMAX5B_012784</name>
</gene>
<feature type="coiled-coil region" evidence="3">
    <location>
        <begin position="277"/>
        <end position="318"/>
    </location>
</feature>
<name>A0A2U9BWY6_SCOMX</name>
<dbReference type="GO" id="GO:0005829">
    <property type="term" value="C:cytosol"/>
    <property type="evidence" value="ECO:0007669"/>
    <property type="project" value="TreeGrafter"/>
</dbReference>
<dbReference type="GO" id="GO:0048260">
    <property type="term" value="P:positive regulation of receptor-mediated endocytosis"/>
    <property type="evidence" value="ECO:0007669"/>
    <property type="project" value="TreeGrafter"/>
</dbReference>
<sequence>MYDDAFGQAYTNQRKVAEDGETNEETLLQESACKEAYYTGRLLELQTEVTLSRSVASNAQAENERLNALAQELRESNDMLELQRSRMREEIKEYKFRETRLLQDYTELEEENITLQKLVSTLKQSQVEYEGLKHEIKVLEEETVLLNSQLEDALRLKDISQGQLEEALDALKSEREQKNNLRKELAHHISLTDSVYGAGAHLALTVTGVEGLKFPEETGGTNGGAIPVASEDGGWRSGHLLAGTGLAKMNAEYRPGRKGEALHPVPDLFSELNLSEMQKLKQQLLQVECEKAALLMNLQEAQTQLQHTQGALTEQSDRVHRLTERCNAMKRLKGDKELDDPQESEKPDGDSVSPQANGHHDPDIHGFEILECKYKVAVTEVIDLKAELKALKEKYNQAVEGQGESHGDDRVQAPSEQVAHLERSCREGRERVAGLEAELRAATSTATESQGMLNTAQDELVTFSEELAQLYHHVCMCNNETPNRVMLDYYRQSRVTRSGSLKGSEDPWAFLSPRLARRLAAASPTRNPTGSPGISVSPCPSPLPSEAGGDLRKEPMNIYNLNAIIRDQIKHLQKAVDRSLLLSRQRAAARELAPMLDKDKESCMEEILKLKSLISTKREQIATLRLVLKANKQTAEGALANLKSKYENEKAMVTETMMKLRNELKALKEDAATFSSLRAMFATRCDEYVTQLDEMQRQLAAAEDEKKTLNSLLRMAIQQKLALTQRLEDLEFDHEQTYRGRGAKVPKIKSSPPKHLQPCLGVSSLSAKTMILHHLCTTIHCIYNSQKPQD</sequence>
<dbReference type="EMBL" id="CP026252">
    <property type="protein sequence ID" value="AWP08807.1"/>
    <property type="molecule type" value="Genomic_DNA"/>
</dbReference>
<accession>A0A2U9BWY6</accession>
<feature type="region of interest" description="Disordered" evidence="4">
    <location>
        <begin position="520"/>
        <end position="551"/>
    </location>
</feature>
<dbReference type="STRING" id="52904.ENSSMAP00000018452"/>
<dbReference type="Gene3D" id="6.10.250.2470">
    <property type="match status" value="1"/>
</dbReference>
<comment type="similarity">
    <text evidence="1">Belongs to the BicD family.</text>
</comment>
<evidence type="ECO:0000256" key="3">
    <source>
        <dbReference type="SAM" id="Coils"/>
    </source>
</evidence>
<keyword evidence="2 3" id="KW-0175">Coiled coil</keyword>
<evidence type="ECO:0000313" key="6">
    <source>
        <dbReference type="Proteomes" id="UP000246464"/>
    </source>
</evidence>
<feature type="compositionally biased region" description="Polar residues" evidence="4">
    <location>
        <begin position="525"/>
        <end position="534"/>
    </location>
</feature>
<evidence type="ECO:0000256" key="1">
    <source>
        <dbReference type="ARBA" id="ARBA00010061"/>
    </source>
</evidence>
<keyword evidence="6" id="KW-1185">Reference proteome</keyword>
<dbReference type="AlphaFoldDB" id="A0A2U9BWY6"/>
<dbReference type="GO" id="GO:0072393">
    <property type="term" value="P:microtubule anchoring at microtubule organizing center"/>
    <property type="evidence" value="ECO:0007669"/>
    <property type="project" value="TreeGrafter"/>
</dbReference>
<evidence type="ECO:0000313" key="5">
    <source>
        <dbReference type="EMBL" id="AWP08807.1"/>
    </source>
</evidence>
<evidence type="ECO:0000256" key="4">
    <source>
        <dbReference type="SAM" id="MobiDB-lite"/>
    </source>
</evidence>
<reference evidence="5 6" key="1">
    <citation type="submission" date="2017-12" db="EMBL/GenBank/DDBJ databases">
        <title>Integrating genomic resources of turbot (Scophthalmus maximus) in depth evaluation of genetic and physical mapping variation across individuals.</title>
        <authorList>
            <person name="Martinez P."/>
        </authorList>
    </citation>
    <scope>NUCLEOTIDE SEQUENCE [LARGE SCALE GENOMIC DNA]</scope>
</reference>
<organism evidence="5 6">
    <name type="scientific">Scophthalmus maximus</name>
    <name type="common">Turbot</name>
    <name type="synonym">Psetta maxima</name>
    <dbReference type="NCBI Taxonomy" id="52904"/>
    <lineage>
        <taxon>Eukaryota</taxon>
        <taxon>Metazoa</taxon>
        <taxon>Chordata</taxon>
        <taxon>Craniata</taxon>
        <taxon>Vertebrata</taxon>
        <taxon>Euteleostomi</taxon>
        <taxon>Actinopterygii</taxon>
        <taxon>Neopterygii</taxon>
        <taxon>Teleostei</taxon>
        <taxon>Neoteleostei</taxon>
        <taxon>Acanthomorphata</taxon>
        <taxon>Carangaria</taxon>
        <taxon>Pleuronectiformes</taxon>
        <taxon>Pleuronectoidei</taxon>
        <taxon>Scophthalmidae</taxon>
        <taxon>Scophthalmus</taxon>
    </lineage>
</organism>
<dbReference type="Pfam" id="PF09730">
    <property type="entry name" value="BicD"/>
    <property type="match status" value="1"/>
</dbReference>
<dbReference type="GO" id="GO:0008093">
    <property type="term" value="F:cytoskeletal anchor activity"/>
    <property type="evidence" value="ECO:0007669"/>
    <property type="project" value="InterPro"/>
</dbReference>
<dbReference type="PANTHER" id="PTHR31233">
    <property type="entry name" value="BICAUDAL D FAMILY MEMBER"/>
    <property type="match status" value="1"/>
</dbReference>
<dbReference type="GO" id="GO:0045505">
    <property type="term" value="F:dynein intermediate chain binding"/>
    <property type="evidence" value="ECO:0007669"/>
    <property type="project" value="TreeGrafter"/>
</dbReference>
<dbReference type="Proteomes" id="UP000246464">
    <property type="component" value="Chromosome 10"/>
</dbReference>
<dbReference type="GO" id="GO:0034452">
    <property type="term" value="F:dynactin binding"/>
    <property type="evidence" value="ECO:0007669"/>
    <property type="project" value="TreeGrafter"/>
</dbReference>